<dbReference type="WBParaSite" id="PSU_v2.g19622.t1">
    <property type="protein sequence ID" value="PSU_v2.g19622.t1"/>
    <property type="gene ID" value="PSU_v2.g19622"/>
</dbReference>
<dbReference type="AlphaFoldDB" id="A0A914YJD6"/>
<keyword evidence="1" id="KW-1185">Reference proteome</keyword>
<proteinExistence type="predicted"/>
<sequence length="95" mass="11279">MLMAKSYQGDMSSNAVEYKKLTKLPRFMKLQKFTFRHLSPYFNVLNFTGFIKTNPNVSFVFKYNYVFYDGKNNIRTREAELRKSLPPNCNVVVEY</sequence>
<reference evidence="2" key="1">
    <citation type="submission" date="2022-11" db="UniProtKB">
        <authorList>
            <consortium name="WormBaseParasite"/>
        </authorList>
    </citation>
    <scope>IDENTIFICATION</scope>
</reference>
<dbReference type="Proteomes" id="UP000887577">
    <property type="component" value="Unplaced"/>
</dbReference>
<organism evidence="1 2">
    <name type="scientific">Panagrolaimus superbus</name>
    <dbReference type="NCBI Taxonomy" id="310955"/>
    <lineage>
        <taxon>Eukaryota</taxon>
        <taxon>Metazoa</taxon>
        <taxon>Ecdysozoa</taxon>
        <taxon>Nematoda</taxon>
        <taxon>Chromadorea</taxon>
        <taxon>Rhabditida</taxon>
        <taxon>Tylenchina</taxon>
        <taxon>Panagrolaimomorpha</taxon>
        <taxon>Panagrolaimoidea</taxon>
        <taxon>Panagrolaimidae</taxon>
        <taxon>Panagrolaimus</taxon>
    </lineage>
</organism>
<accession>A0A914YJD6</accession>
<protein>
    <submittedName>
        <fullName evidence="2">Uncharacterized protein</fullName>
    </submittedName>
</protein>
<evidence type="ECO:0000313" key="2">
    <source>
        <dbReference type="WBParaSite" id="PSU_v2.g19622.t1"/>
    </source>
</evidence>
<name>A0A914YJD6_9BILA</name>
<evidence type="ECO:0000313" key="1">
    <source>
        <dbReference type="Proteomes" id="UP000887577"/>
    </source>
</evidence>